<keyword evidence="1" id="KW-1133">Transmembrane helix</keyword>
<evidence type="ECO:0000313" key="2">
    <source>
        <dbReference type="EMBL" id="CAA9455484.1"/>
    </source>
</evidence>
<reference evidence="2" key="1">
    <citation type="submission" date="2020-02" db="EMBL/GenBank/DDBJ databases">
        <authorList>
            <person name="Meier V. D."/>
        </authorList>
    </citation>
    <scope>NUCLEOTIDE SEQUENCE</scope>
    <source>
        <strain evidence="2">AVDCRST_MAG14</strain>
    </source>
</reference>
<keyword evidence="1" id="KW-0472">Membrane</keyword>
<keyword evidence="1" id="KW-0812">Transmembrane</keyword>
<name>A0A6J4R0Q4_9ACTN</name>
<dbReference type="AlphaFoldDB" id="A0A6J4R0Q4"/>
<evidence type="ECO:0000256" key="1">
    <source>
        <dbReference type="SAM" id="Phobius"/>
    </source>
</evidence>
<dbReference type="EMBL" id="CADCVG010000063">
    <property type="protein sequence ID" value="CAA9455484.1"/>
    <property type="molecule type" value="Genomic_DNA"/>
</dbReference>
<proteinExistence type="predicted"/>
<gene>
    <name evidence="2" type="ORF">AVDCRST_MAG14-1549</name>
</gene>
<protein>
    <submittedName>
        <fullName evidence="2">Uncharacterized protein</fullName>
    </submittedName>
</protein>
<organism evidence="2">
    <name type="scientific">uncultured Rubrobacteraceae bacterium</name>
    <dbReference type="NCBI Taxonomy" id="349277"/>
    <lineage>
        <taxon>Bacteria</taxon>
        <taxon>Bacillati</taxon>
        <taxon>Actinomycetota</taxon>
        <taxon>Rubrobacteria</taxon>
        <taxon>Rubrobacterales</taxon>
        <taxon>Rubrobacteraceae</taxon>
        <taxon>environmental samples</taxon>
    </lineage>
</organism>
<accession>A0A6J4R0Q4</accession>
<sequence>MVAGMAEKVRRSTSFRRFLLLVGLPMVLIAIAISTGYVLLLLV</sequence>
<feature type="transmembrane region" description="Helical" evidence="1">
    <location>
        <begin position="18"/>
        <end position="42"/>
    </location>
</feature>